<feature type="signal peptide" evidence="1">
    <location>
        <begin position="1"/>
        <end position="18"/>
    </location>
</feature>
<keyword evidence="3" id="KW-1185">Reference proteome</keyword>
<feature type="chain" id="PRO_5040255353" description="Tachykinin" evidence="1">
    <location>
        <begin position="19"/>
        <end position="201"/>
    </location>
</feature>
<keyword evidence="1" id="KW-0732">Signal</keyword>
<dbReference type="AlphaFoldDB" id="A0A9P0TRR4"/>
<evidence type="ECO:0008006" key="4">
    <source>
        <dbReference type="Google" id="ProtNLM"/>
    </source>
</evidence>
<gene>
    <name evidence="2" type="ORF">PIBRA_LOCUS10961</name>
</gene>
<reference evidence="2" key="1">
    <citation type="submission" date="2022-05" db="EMBL/GenBank/DDBJ databases">
        <authorList>
            <person name="Okamura Y."/>
        </authorList>
    </citation>
    <scope>NUCLEOTIDE SEQUENCE</scope>
</reference>
<name>A0A9P0TRR4_PIEBR</name>
<accession>A0A9P0TRR4</accession>
<evidence type="ECO:0000313" key="2">
    <source>
        <dbReference type="EMBL" id="CAH4034817.1"/>
    </source>
</evidence>
<dbReference type="EMBL" id="CALOZG010000042">
    <property type="protein sequence ID" value="CAH4034817.1"/>
    <property type="molecule type" value="Genomic_DNA"/>
</dbReference>
<sequence length="201" mass="23547">MASYRTYVLIVIIPLVHALTAQEVVKRVPHGFFGMRGKKYMDARDSEMFKRRPNFFVGVKGKRGFEYPDFWQYKRAPMGFVGMRGKKEVEFDIEHLTQDEEVNEAINDYLQRLQIQDNDSSEVDKRAFYGVRGKRFMQKRENRPRGFIGVRGKKDVKYAGPKEIKFLLDSPWPKRKAQTGFLGMRGKKWLNDDSQGELVPN</sequence>
<protein>
    <recommendedName>
        <fullName evidence="4">Tachykinin</fullName>
    </recommendedName>
</protein>
<evidence type="ECO:0000313" key="3">
    <source>
        <dbReference type="Proteomes" id="UP001152562"/>
    </source>
</evidence>
<dbReference type="Proteomes" id="UP001152562">
    <property type="component" value="Unassembled WGS sequence"/>
</dbReference>
<evidence type="ECO:0000256" key="1">
    <source>
        <dbReference type="SAM" id="SignalP"/>
    </source>
</evidence>
<organism evidence="2 3">
    <name type="scientific">Pieris brassicae</name>
    <name type="common">White butterfly</name>
    <name type="synonym">Large white butterfly</name>
    <dbReference type="NCBI Taxonomy" id="7116"/>
    <lineage>
        <taxon>Eukaryota</taxon>
        <taxon>Metazoa</taxon>
        <taxon>Ecdysozoa</taxon>
        <taxon>Arthropoda</taxon>
        <taxon>Hexapoda</taxon>
        <taxon>Insecta</taxon>
        <taxon>Pterygota</taxon>
        <taxon>Neoptera</taxon>
        <taxon>Endopterygota</taxon>
        <taxon>Lepidoptera</taxon>
        <taxon>Glossata</taxon>
        <taxon>Ditrysia</taxon>
        <taxon>Papilionoidea</taxon>
        <taxon>Pieridae</taxon>
        <taxon>Pierinae</taxon>
        <taxon>Pieris</taxon>
    </lineage>
</organism>
<comment type="caution">
    <text evidence="2">The sequence shown here is derived from an EMBL/GenBank/DDBJ whole genome shotgun (WGS) entry which is preliminary data.</text>
</comment>
<proteinExistence type="predicted"/>